<dbReference type="Proteomes" id="UP000653631">
    <property type="component" value="Unassembled WGS sequence"/>
</dbReference>
<accession>A0ABD0ALP5</accession>
<comment type="caution">
    <text evidence="1">The sequence shown here is derived from an EMBL/GenBank/DDBJ whole genome shotgun (WGS) entry which is preliminary data.</text>
</comment>
<reference evidence="1 2" key="1">
    <citation type="submission" date="2021-01" db="EMBL/GenBank/DDBJ databases">
        <title>Development of a method for detection of lactic acid bacteria that cause putrefactive shochu mash.</title>
        <authorList>
            <person name="Takashita H."/>
            <person name="Fujihara E."/>
            <person name="Takayama K."/>
            <person name="Yamamoto H."/>
            <person name="Mizutani M."/>
            <person name="Kajiwara Y."/>
        </authorList>
    </citation>
    <scope>NUCLEOTIDE SEQUENCE [LARGE SCALE GENOMIC DNA]</scope>
    <source>
        <strain evidence="1 2">01-B1</strain>
    </source>
</reference>
<organism evidence="1 2">
    <name type="scientific">Limosilactobacillus fermentum</name>
    <name type="common">Lactobacillus fermentum</name>
    <dbReference type="NCBI Taxonomy" id="1613"/>
    <lineage>
        <taxon>Bacteria</taxon>
        <taxon>Bacillati</taxon>
        <taxon>Bacillota</taxon>
        <taxon>Bacilli</taxon>
        <taxon>Lactobacillales</taxon>
        <taxon>Lactobacillaceae</taxon>
        <taxon>Limosilactobacillus</taxon>
    </lineage>
</organism>
<gene>
    <name evidence="1" type="ORF">LF01B1_13580</name>
</gene>
<evidence type="ECO:0000313" key="1">
    <source>
        <dbReference type="EMBL" id="GIC72343.1"/>
    </source>
</evidence>
<dbReference type="AlphaFoldDB" id="A0ABD0ALP5"/>
<dbReference type="EMBL" id="BOLH01000013">
    <property type="protein sequence ID" value="GIC72343.1"/>
    <property type="molecule type" value="Genomic_DNA"/>
</dbReference>
<proteinExistence type="predicted"/>
<protein>
    <submittedName>
        <fullName evidence="1">Uncharacterized protein</fullName>
    </submittedName>
</protein>
<sequence length="57" mass="6266">MIGALWFCIVTTPNREAEVVHHLPLGQFAYEGSLANLTKIVDEIQGQKANALSADRK</sequence>
<name>A0ABD0ALP5_LIMFE</name>
<evidence type="ECO:0000313" key="2">
    <source>
        <dbReference type="Proteomes" id="UP000653631"/>
    </source>
</evidence>